<reference evidence="2 3" key="1">
    <citation type="submission" date="2024-11" db="EMBL/GenBank/DDBJ databases">
        <authorList>
            <person name="Lucas J.A."/>
        </authorList>
    </citation>
    <scope>NUCLEOTIDE SEQUENCE [LARGE SCALE GENOMIC DNA]</scope>
    <source>
        <strain evidence="2 3">Z 5.4</strain>
    </source>
</reference>
<dbReference type="InterPro" id="IPR058739">
    <property type="entry name" value="NicX"/>
</dbReference>
<comment type="caution">
    <text evidence="2">The sequence shown here is derived from an EMBL/GenBank/DDBJ whole genome shotgun (WGS) entry which is preliminary data.</text>
</comment>
<evidence type="ECO:0008006" key="4">
    <source>
        <dbReference type="Google" id="ProtNLM"/>
    </source>
</evidence>
<proteinExistence type="predicted"/>
<accession>A0ABW8RP59</accession>
<keyword evidence="3" id="KW-1185">Reference proteome</keyword>
<evidence type="ECO:0000313" key="2">
    <source>
        <dbReference type="EMBL" id="MFK9094199.1"/>
    </source>
</evidence>
<evidence type="ECO:0000256" key="1">
    <source>
        <dbReference type="ARBA" id="ARBA00022723"/>
    </source>
</evidence>
<gene>
    <name evidence="2" type="ORF">ACJEBI_22335</name>
</gene>
<evidence type="ECO:0000313" key="3">
    <source>
        <dbReference type="Proteomes" id="UP001623041"/>
    </source>
</evidence>
<dbReference type="InterPro" id="IPR052170">
    <property type="entry name" value="M29_Exopeptidase"/>
</dbReference>
<organism evidence="2 3">
    <name type="scientific">Bacillus salipaludis</name>
    <dbReference type="NCBI Taxonomy" id="2547811"/>
    <lineage>
        <taxon>Bacteria</taxon>
        <taxon>Bacillati</taxon>
        <taxon>Bacillota</taxon>
        <taxon>Bacilli</taxon>
        <taxon>Bacillales</taxon>
        <taxon>Bacillaceae</taxon>
        <taxon>Bacillus</taxon>
    </lineage>
</organism>
<keyword evidence="1" id="KW-0479">Metal-binding</keyword>
<dbReference type="Proteomes" id="UP001623041">
    <property type="component" value="Unassembled WGS sequence"/>
</dbReference>
<name>A0ABW8RP59_9BACI</name>
<dbReference type="RefSeq" id="WP_406582675.1">
    <property type="nucleotide sequence ID" value="NZ_JBJHQH010000021.1"/>
</dbReference>
<dbReference type="EMBL" id="JBJHQH010000021">
    <property type="protein sequence ID" value="MFK9094199.1"/>
    <property type="molecule type" value="Genomic_DNA"/>
</dbReference>
<dbReference type="PANTHER" id="PTHR34448:SF1">
    <property type="entry name" value="BLL6088 PROTEIN"/>
    <property type="match status" value="1"/>
</dbReference>
<sequence>MAQFLDMELTKSAYKLMHDMVKVKPGESVLVTLDSIGDFRVAEEIVKMADALGAKAMLAWHSTPKGYGALTMEYLPEPLKECVDKTDVWIELNDQWLLYSPIWDKAVTNGRTRQVMLGGLGIERIVRNIGLVDMKAQKEFQTRLTQLTKEATEIRITNKAGTDVTFNNDPNRPVNNEIDYSTPGAHFLIGQIGWAPIEDSINGRLAFDGALSGGGDLELGVLSETITYVVEKGRIVEFEGGTLAKRVKDYFASLNDPNMYIAAHVCYGCSPNAKLEGCTTEDERIWGSTEWGFGHQGPNYSGGAPRVAKSHVDGISLACSVWLDGQLILDNGIFIHPDLAELAKKLGK</sequence>
<protein>
    <recommendedName>
        <fullName evidence="4">Leucyl aminopeptidase</fullName>
    </recommendedName>
</protein>
<dbReference type="PANTHER" id="PTHR34448">
    <property type="entry name" value="AMINOPEPTIDASE"/>
    <property type="match status" value="1"/>
</dbReference>
<dbReference type="SUPFAM" id="SSF144052">
    <property type="entry name" value="Thermophilic metalloprotease-like"/>
    <property type="match status" value="1"/>
</dbReference>
<dbReference type="Pfam" id="PF26233">
    <property type="entry name" value="NicX"/>
    <property type="match status" value="1"/>
</dbReference>